<keyword evidence="3" id="KW-1185">Reference proteome</keyword>
<evidence type="ECO:0000256" key="1">
    <source>
        <dbReference type="SAM" id="MobiDB-lite"/>
    </source>
</evidence>
<name>A0AAV3X684_9CYAN</name>
<proteinExistence type="predicted"/>
<dbReference type="AlphaFoldDB" id="A0AAV3X684"/>
<accession>A0AAV3X684</accession>
<organism evidence="2 3">
    <name type="scientific">Microseira wollei NIES-4236</name>
    <dbReference type="NCBI Taxonomy" id="2530354"/>
    <lineage>
        <taxon>Bacteria</taxon>
        <taxon>Bacillati</taxon>
        <taxon>Cyanobacteriota</taxon>
        <taxon>Cyanophyceae</taxon>
        <taxon>Oscillatoriophycideae</taxon>
        <taxon>Aerosakkonematales</taxon>
        <taxon>Aerosakkonemataceae</taxon>
        <taxon>Microseira</taxon>
    </lineage>
</organism>
<reference evidence="2" key="1">
    <citation type="submission" date="2019-10" db="EMBL/GenBank/DDBJ databases">
        <title>Draft genome sequece of Microseira wollei NIES-4236.</title>
        <authorList>
            <person name="Yamaguchi H."/>
            <person name="Suzuki S."/>
            <person name="Kawachi M."/>
        </authorList>
    </citation>
    <scope>NUCLEOTIDE SEQUENCE</scope>
    <source>
        <strain evidence="2">NIES-4236</strain>
    </source>
</reference>
<dbReference type="RefSeq" id="WP_226576977.1">
    <property type="nucleotide sequence ID" value="NZ_BLAY01000017.1"/>
</dbReference>
<evidence type="ECO:0000313" key="2">
    <source>
        <dbReference type="EMBL" id="GET36751.1"/>
    </source>
</evidence>
<dbReference type="Proteomes" id="UP001050975">
    <property type="component" value="Unassembled WGS sequence"/>
</dbReference>
<sequence length="46" mass="5444">MESQDLQTQELEKKIRWRQKLERSEKERSQLSDIAPGLTPKFLANS</sequence>
<comment type="caution">
    <text evidence="2">The sequence shown here is derived from an EMBL/GenBank/DDBJ whole genome shotgun (WGS) entry which is preliminary data.</text>
</comment>
<feature type="region of interest" description="Disordered" evidence="1">
    <location>
        <begin position="22"/>
        <end position="46"/>
    </location>
</feature>
<evidence type="ECO:0000313" key="3">
    <source>
        <dbReference type="Proteomes" id="UP001050975"/>
    </source>
</evidence>
<protein>
    <submittedName>
        <fullName evidence="2">Uncharacterized protein</fullName>
    </submittedName>
</protein>
<gene>
    <name evidence="2" type="ORF">MiSe_15030</name>
</gene>
<dbReference type="EMBL" id="BLAY01000017">
    <property type="protein sequence ID" value="GET36751.1"/>
    <property type="molecule type" value="Genomic_DNA"/>
</dbReference>